<sequence length="30" mass="3135">MNDSFIASDAMNESFMRFRGGGRVAPVGGG</sequence>
<evidence type="ECO:0000313" key="2">
    <source>
        <dbReference type="Proteomes" id="UP000198878"/>
    </source>
</evidence>
<dbReference type="STRING" id="218821.SAMN05421837_110107"/>
<accession>A0A1H5RDB4</accession>
<organism evidence="1 2">
    <name type="scientific">Amycolatopsis pretoriensis</name>
    <dbReference type="NCBI Taxonomy" id="218821"/>
    <lineage>
        <taxon>Bacteria</taxon>
        <taxon>Bacillati</taxon>
        <taxon>Actinomycetota</taxon>
        <taxon>Actinomycetes</taxon>
        <taxon>Pseudonocardiales</taxon>
        <taxon>Pseudonocardiaceae</taxon>
        <taxon>Amycolatopsis</taxon>
    </lineage>
</organism>
<reference evidence="2" key="1">
    <citation type="submission" date="2016-10" db="EMBL/GenBank/DDBJ databases">
        <authorList>
            <person name="Varghese N."/>
            <person name="Submissions S."/>
        </authorList>
    </citation>
    <scope>NUCLEOTIDE SEQUENCE [LARGE SCALE GENOMIC DNA]</scope>
    <source>
        <strain evidence="2">DSM 44654</strain>
    </source>
</reference>
<dbReference type="EMBL" id="FNUJ01000010">
    <property type="protein sequence ID" value="SEF36352.1"/>
    <property type="molecule type" value="Genomic_DNA"/>
</dbReference>
<keyword evidence="2" id="KW-1185">Reference proteome</keyword>
<gene>
    <name evidence="1" type="ORF">SAMN05421837_110107</name>
</gene>
<dbReference type="Proteomes" id="UP000198878">
    <property type="component" value="Unassembled WGS sequence"/>
</dbReference>
<dbReference type="AlphaFoldDB" id="A0A1H5RDB4"/>
<protein>
    <submittedName>
        <fullName evidence="1">Uncharacterized protein</fullName>
    </submittedName>
</protein>
<name>A0A1H5RDB4_9PSEU</name>
<evidence type="ECO:0000313" key="1">
    <source>
        <dbReference type="EMBL" id="SEF36352.1"/>
    </source>
</evidence>
<proteinExistence type="predicted"/>